<name>A0A284VRH7_9EURY</name>
<accession>A0A284VRH7</accession>
<dbReference type="Proteomes" id="UP000218615">
    <property type="component" value="Unassembled WGS sequence"/>
</dbReference>
<organism evidence="1 2">
    <name type="scientific">Candidatus Methanoperedens nitratireducens</name>
    <dbReference type="NCBI Taxonomy" id="1392998"/>
    <lineage>
        <taxon>Archaea</taxon>
        <taxon>Methanobacteriati</taxon>
        <taxon>Methanobacteriota</taxon>
        <taxon>Stenosarchaea group</taxon>
        <taxon>Methanomicrobia</taxon>
        <taxon>Methanosarcinales</taxon>
        <taxon>ANME-2 cluster</taxon>
        <taxon>Candidatus Methanoperedentaceae</taxon>
        <taxon>Candidatus Methanoperedens</taxon>
    </lineage>
</organism>
<keyword evidence="2" id="KW-1185">Reference proteome</keyword>
<proteinExistence type="predicted"/>
<dbReference type="RefSeq" id="WP_096206523.1">
    <property type="nucleotide sequence ID" value="NZ_FZMP01000198.1"/>
</dbReference>
<dbReference type="AlphaFoldDB" id="A0A284VRH7"/>
<evidence type="ECO:0000313" key="1">
    <source>
        <dbReference type="EMBL" id="SNQ61894.1"/>
    </source>
</evidence>
<evidence type="ECO:0000313" key="2">
    <source>
        <dbReference type="Proteomes" id="UP000218615"/>
    </source>
</evidence>
<protein>
    <submittedName>
        <fullName evidence="1">Uncharacterized protein</fullName>
    </submittedName>
</protein>
<gene>
    <name evidence="1" type="ORF">MNV_510010</name>
</gene>
<sequence length="107" mass="12485">MLQRVIQEQAEREVVELLASEVENKVITVLAEWHDKTQSEATGRAYKHYNSAMEFADTLGYSMSDITAALCSLDDKGWVYTVPPERDKYHRWKIGFTEEFLEKVKQR</sequence>
<dbReference type="EMBL" id="FZMP01000198">
    <property type="protein sequence ID" value="SNQ61894.1"/>
    <property type="molecule type" value="Genomic_DNA"/>
</dbReference>
<reference evidence="2" key="1">
    <citation type="submission" date="2017-06" db="EMBL/GenBank/DDBJ databases">
        <authorList>
            <person name="Cremers G."/>
        </authorList>
    </citation>
    <scope>NUCLEOTIDE SEQUENCE [LARGE SCALE GENOMIC DNA]</scope>
</reference>